<dbReference type="HAMAP" id="MF_00262">
    <property type="entry name" value="MinE"/>
    <property type="match status" value="1"/>
</dbReference>
<organism evidence="4 5">
    <name type="scientific">Herbinix luporum</name>
    <dbReference type="NCBI Taxonomy" id="1679721"/>
    <lineage>
        <taxon>Bacteria</taxon>
        <taxon>Bacillati</taxon>
        <taxon>Bacillota</taxon>
        <taxon>Clostridia</taxon>
        <taxon>Lachnospirales</taxon>
        <taxon>Lachnospiraceae</taxon>
        <taxon>Herbinix</taxon>
    </lineage>
</organism>
<dbReference type="InterPro" id="IPR005527">
    <property type="entry name" value="MinE"/>
</dbReference>
<dbReference type="SUPFAM" id="SSF55229">
    <property type="entry name" value="Cell division protein MinE topological specificity domain"/>
    <property type="match status" value="1"/>
</dbReference>
<comment type="similarity">
    <text evidence="1 3">Belongs to the MinE family.</text>
</comment>
<proteinExistence type="inferred from homology"/>
<dbReference type="EMBL" id="LN879430">
    <property type="protein sequence ID" value="CUH92695.1"/>
    <property type="molecule type" value="Genomic_DNA"/>
</dbReference>
<dbReference type="NCBIfam" id="TIGR01215">
    <property type="entry name" value="minE"/>
    <property type="match status" value="1"/>
</dbReference>
<name>A0A0K8J5F8_9FIRM</name>
<dbReference type="InterPro" id="IPR036707">
    <property type="entry name" value="MinE_sf"/>
</dbReference>
<dbReference type="GO" id="GO:0032955">
    <property type="term" value="P:regulation of division septum assembly"/>
    <property type="evidence" value="ECO:0007669"/>
    <property type="project" value="InterPro"/>
</dbReference>
<keyword evidence="3" id="KW-0132">Cell division</keyword>
<evidence type="ECO:0000256" key="1">
    <source>
        <dbReference type="ARBA" id="ARBA00008168"/>
    </source>
</evidence>
<dbReference type="GO" id="GO:0051301">
    <property type="term" value="P:cell division"/>
    <property type="evidence" value="ECO:0007669"/>
    <property type="project" value="UniProtKB-KW"/>
</dbReference>
<dbReference type="Pfam" id="PF03776">
    <property type="entry name" value="MinE"/>
    <property type="match status" value="1"/>
</dbReference>
<evidence type="ECO:0000313" key="4">
    <source>
        <dbReference type="EMBL" id="CUH92695.1"/>
    </source>
</evidence>
<evidence type="ECO:0000313" key="5">
    <source>
        <dbReference type="Proteomes" id="UP000196053"/>
    </source>
</evidence>
<dbReference type="RefSeq" id="WP_058258043.1">
    <property type="nucleotide sequence ID" value="NZ_DUPS01000029.1"/>
</dbReference>
<accession>A0A0K8J5F8</accession>
<comment type="function">
    <text evidence="2 3">Prevents the cell division inhibition by proteins MinC and MinD at internal division sites while permitting inhibition at polar sites. This ensures cell division at the proper site by restricting the formation of a division septum at the midpoint of the long axis of the cell.</text>
</comment>
<reference evidence="5" key="1">
    <citation type="submission" date="2015-09" db="EMBL/GenBank/DDBJ databases">
        <authorList>
            <person name="Wibberg D."/>
        </authorList>
    </citation>
    <scope>NUCLEOTIDE SEQUENCE [LARGE SCALE GENOMIC DNA]</scope>
    <source>
        <strain evidence="5">SD1D</strain>
    </source>
</reference>
<dbReference type="AlphaFoldDB" id="A0A0K8J5F8"/>
<protein>
    <recommendedName>
        <fullName evidence="3">Cell division topological specificity factor</fullName>
    </recommendedName>
</protein>
<keyword evidence="3" id="KW-0131">Cell cycle</keyword>
<gene>
    <name evidence="3" type="primary">minE</name>
    <name evidence="4" type="ORF">SD1D_1149</name>
</gene>
<dbReference type="OrthoDB" id="9796578at2"/>
<dbReference type="Gene3D" id="3.30.1070.10">
    <property type="entry name" value="Cell division topological specificity factor MinE"/>
    <property type="match status" value="1"/>
</dbReference>
<evidence type="ECO:0000256" key="3">
    <source>
        <dbReference type="HAMAP-Rule" id="MF_00262"/>
    </source>
</evidence>
<sequence>MGLADFFRRKGTSSIAKDRLKLVLVSDRAGCSPEIMEQIKNDIIAVISKYIEIDLEGLDIKIAQTESESNNGTVPALFANIPIKDMKASKK</sequence>
<evidence type="ECO:0000256" key="2">
    <source>
        <dbReference type="ARBA" id="ARBA00025265"/>
    </source>
</evidence>
<dbReference type="Proteomes" id="UP000196053">
    <property type="component" value="Chromosome I"/>
</dbReference>
<dbReference type="KEGG" id="hsd:SD1D_1149"/>
<keyword evidence="5" id="KW-1185">Reference proteome</keyword>